<dbReference type="PANTHER" id="PTHR48207:SF3">
    <property type="entry name" value="SUCCINATE--HYDROXYMETHYLGLUTARATE COA-TRANSFERASE"/>
    <property type="match status" value="1"/>
</dbReference>
<evidence type="ECO:0000313" key="3">
    <source>
        <dbReference type="EMBL" id="PNH05440.1"/>
    </source>
</evidence>
<dbReference type="AlphaFoldDB" id="A0A2J7ZYU2"/>
<comment type="similarity">
    <text evidence="1">Belongs to the CoA-transferase III family.</text>
</comment>
<sequence length="177" mass="18054">MGTKGIGKGVVPSGTFRTRDGRYAVIGGNGDSVYSRLMAAIGRPDMGASNPAFASNALRVAVEGQIMGAIEGWVAQKTLEEVLAAMHAARVPAGPILSPAALMAGPQFQQRGMFHVASPTSGGQPLTLPAMLPVLSGTPGGTRWAGPELGEHTEAVLRGELGLGDAELAALREKGAI</sequence>
<protein>
    <submittedName>
        <fullName evidence="3">Formyl-coenzyme A transferase</fullName>
    </submittedName>
</protein>
<reference evidence="3 4" key="1">
    <citation type="journal article" date="2017" name="Mol. Biol. Evol.">
        <title>The 4-celled Tetrabaena socialis nuclear genome reveals the essential components for genetic control of cell number at the origin of multicellularity in the volvocine lineage.</title>
        <authorList>
            <person name="Featherston J."/>
            <person name="Arakaki Y."/>
            <person name="Hanschen E.R."/>
            <person name="Ferris P.J."/>
            <person name="Michod R.E."/>
            <person name="Olson B.J.S.C."/>
            <person name="Nozaki H."/>
            <person name="Durand P.M."/>
        </authorList>
    </citation>
    <scope>NUCLEOTIDE SEQUENCE [LARGE SCALE GENOMIC DNA]</scope>
    <source>
        <strain evidence="3 4">NIES-571</strain>
    </source>
</reference>
<dbReference type="GO" id="GO:0008410">
    <property type="term" value="F:CoA-transferase activity"/>
    <property type="evidence" value="ECO:0007669"/>
    <property type="project" value="TreeGrafter"/>
</dbReference>
<dbReference type="Gene3D" id="3.40.50.10540">
    <property type="entry name" value="Crotonobetainyl-coa:carnitine coa-transferase, domain 1"/>
    <property type="match status" value="1"/>
</dbReference>
<dbReference type="InterPro" id="IPR023606">
    <property type="entry name" value="CoA-Trfase_III_dom_1_sf"/>
</dbReference>
<evidence type="ECO:0000313" key="4">
    <source>
        <dbReference type="Proteomes" id="UP000236333"/>
    </source>
</evidence>
<dbReference type="InterPro" id="IPR050483">
    <property type="entry name" value="CoA-transferase_III_domain"/>
</dbReference>
<accession>A0A2J7ZYU2</accession>
<dbReference type="PANTHER" id="PTHR48207">
    <property type="entry name" value="SUCCINATE--HYDROXYMETHYLGLUTARATE COA-TRANSFERASE"/>
    <property type="match status" value="1"/>
</dbReference>
<dbReference type="OrthoDB" id="5863171at2759"/>
<organism evidence="3 4">
    <name type="scientific">Tetrabaena socialis</name>
    <dbReference type="NCBI Taxonomy" id="47790"/>
    <lineage>
        <taxon>Eukaryota</taxon>
        <taxon>Viridiplantae</taxon>
        <taxon>Chlorophyta</taxon>
        <taxon>core chlorophytes</taxon>
        <taxon>Chlorophyceae</taxon>
        <taxon>CS clade</taxon>
        <taxon>Chlamydomonadales</taxon>
        <taxon>Tetrabaenaceae</taxon>
        <taxon>Tetrabaena</taxon>
    </lineage>
</organism>
<dbReference type="Gene3D" id="3.30.1540.10">
    <property type="entry name" value="formyl-coa transferase, domain 3"/>
    <property type="match status" value="1"/>
</dbReference>
<name>A0A2J7ZYU2_9CHLO</name>
<proteinExistence type="inferred from homology"/>
<gene>
    <name evidence="3" type="ORF">TSOC_008274</name>
</gene>
<evidence type="ECO:0000256" key="1">
    <source>
        <dbReference type="ARBA" id="ARBA00008383"/>
    </source>
</evidence>
<dbReference type="InterPro" id="IPR044855">
    <property type="entry name" value="CoA-Trfase_III_dom3_sf"/>
</dbReference>
<dbReference type="EMBL" id="PGGS01000305">
    <property type="protein sequence ID" value="PNH05440.1"/>
    <property type="molecule type" value="Genomic_DNA"/>
</dbReference>
<dbReference type="SUPFAM" id="SSF89796">
    <property type="entry name" value="CoA-transferase family III (CaiB/BaiF)"/>
    <property type="match status" value="1"/>
</dbReference>
<dbReference type="Proteomes" id="UP000236333">
    <property type="component" value="Unassembled WGS sequence"/>
</dbReference>
<evidence type="ECO:0000256" key="2">
    <source>
        <dbReference type="ARBA" id="ARBA00022679"/>
    </source>
</evidence>
<dbReference type="Pfam" id="PF02515">
    <property type="entry name" value="CoA_transf_3"/>
    <property type="match status" value="1"/>
</dbReference>
<dbReference type="InterPro" id="IPR003673">
    <property type="entry name" value="CoA-Trfase_fam_III"/>
</dbReference>
<comment type="caution">
    <text evidence="3">The sequence shown here is derived from an EMBL/GenBank/DDBJ whole genome shotgun (WGS) entry which is preliminary data.</text>
</comment>
<keyword evidence="4" id="KW-1185">Reference proteome</keyword>
<keyword evidence="2 3" id="KW-0808">Transferase</keyword>